<dbReference type="VEuPathDB" id="FungiDB:CPAG_03951"/>
<accession>A0A0J6FBK9</accession>
<dbReference type="EMBL" id="DS268110">
    <property type="protein sequence ID" value="KMM67618.1"/>
    <property type="molecule type" value="Genomic_DNA"/>
</dbReference>
<proteinExistence type="predicted"/>
<evidence type="ECO:0000313" key="1">
    <source>
        <dbReference type="EMBL" id="KMM67618.1"/>
    </source>
</evidence>
<reference evidence="1 2" key="1">
    <citation type="submission" date="2007-06" db="EMBL/GenBank/DDBJ databases">
        <title>The Genome Sequence of Coccidioides posadasii RMSCC_3488.</title>
        <authorList>
            <consortium name="Coccidioides Genome Resources Consortium"/>
            <consortium name="The Broad Institute Genome Sequencing Platform"/>
            <person name="Henn M.R."/>
            <person name="Sykes S."/>
            <person name="Young S."/>
            <person name="Jaffe D."/>
            <person name="Berlin A."/>
            <person name="Alvarez P."/>
            <person name="Butler J."/>
            <person name="Gnerre S."/>
            <person name="Grabherr M."/>
            <person name="Mauceli E."/>
            <person name="Brockman W."/>
            <person name="Kodira C."/>
            <person name="Alvarado L."/>
            <person name="Zeng Q."/>
            <person name="Crawford M."/>
            <person name="Antoine C."/>
            <person name="Devon K."/>
            <person name="Galgiani J."/>
            <person name="Orsborn K."/>
            <person name="Lewis M.L."/>
            <person name="Nusbaum C."/>
            <person name="Galagan J."/>
            <person name="Birren B."/>
        </authorList>
    </citation>
    <scope>NUCLEOTIDE SEQUENCE [LARGE SCALE GENOMIC DNA]</scope>
    <source>
        <strain evidence="1 2">RMSCC 3488</strain>
    </source>
</reference>
<protein>
    <submittedName>
        <fullName evidence="1">Uncharacterized protein</fullName>
    </submittedName>
</protein>
<gene>
    <name evidence="1" type="ORF">CPAG_03951</name>
</gene>
<reference evidence="2" key="3">
    <citation type="journal article" date="2010" name="Genome Res.">
        <title>Population genomic sequencing of Coccidioides fungi reveals recent hybridization and transposon control.</title>
        <authorList>
            <person name="Neafsey D.E."/>
            <person name="Barker B.M."/>
            <person name="Sharpton T.J."/>
            <person name="Stajich J.E."/>
            <person name="Park D.J."/>
            <person name="Whiston E."/>
            <person name="Hung C.-Y."/>
            <person name="McMahan C."/>
            <person name="White J."/>
            <person name="Sykes S."/>
            <person name="Heiman D."/>
            <person name="Young S."/>
            <person name="Zeng Q."/>
            <person name="Abouelleil A."/>
            <person name="Aftuck L."/>
            <person name="Bessette D."/>
            <person name="Brown A."/>
            <person name="FitzGerald M."/>
            <person name="Lui A."/>
            <person name="Macdonald J.P."/>
            <person name="Priest M."/>
            <person name="Orbach M.J."/>
            <person name="Galgiani J.N."/>
            <person name="Kirkland T.N."/>
            <person name="Cole G.T."/>
            <person name="Birren B.W."/>
            <person name="Henn M.R."/>
            <person name="Taylor J.W."/>
            <person name="Rounsley S.D."/>
        </authorList>
    </citation>
    <scope>NUCLEOTIDE SEQUENCE [LARGE SCALE GENOMIC DNA]</scope>
    <source>
        <strain evidence="2">RMSCC 3488</strain>
    </source>
</reference>
<evidence type="ECO:0000313" key="2">
    <source>
        <dbReference type="Proteomes" id="UP000054567"/>
    </source>
</evidence>
<sequence>MSMKFEQSLPTASGHAEDEASLWQNVRINAHRLDTFQCPQYRARAVTSRMSMCSEKEARSLTSRAMISANFARIEVNLNIIPDEDPTTRGSRATRRRVNDFMGKGTGILRRNIHTTKGKRDTLVNTKQLYRRPRVTE</sequence>
<reference evidence="2" key="2">
    <citation type="journal article" date="2009" name="Genome Res.">
        <title>Comparative genomic analyses of the human fungal pathogens Coccidioides and their relatives.</title>
        <authorList>
            <person name="Sharpton T.J."/>
            <person name="Stajich J.E."/>
            <person name="Rounsley S.D."/>
            <person name="Gardner M.J."/>
            <person name="Wortman J.R."/>
            <person name="Jordar V.S."/>
            <person name="Maiti R."/>
            <person name="Kodira C.D."/>
            <person name="Neafsey D.E."/>
            <person name="Zeng Q."/>
            <person name="Hung C.-Y."/>
            <person name="McMahan C."/>
            <person name="Muszewska A."/>
            <person name="Grynberg M."/>
            <person name="Mandel M.A."/>
            <person name="Kellner E.M."/>
            <person name="Barker B.M."/>
            <person name="Galgiani J.N."/>
            <person name="Orbach M.J."/>
            <person name="Kirkland T.N."/>
            <person name="Cole G.T."/>
            <person name="Henn M.R."/>
            <person name="Birren B.W."/>
            <person name="Taylor J.W."/>
        </authorList>
    </citation>
    <scope>NUCLEOTIDE SEQUENCE [LARGE SCALE GENOMIC DNA]</scope>
    <source>
        <strain evidence="2">RMSCC 3488</strain>
    </source>
</reference>
<organism evidence="1 2">
    <name type="scientific">Coccidioides posadasii RMSCC 3488</name>
    <dbReference type="NCBI Taxonomy" id="454284"/>
    <lineage>
        <taxon>Eukaryota</taxon>
        <taxon>Fungi</taxon>
        <taxon>Dikarya</taxon>
        <taxon>Ascomycota</taxon>
        <taxon>Pezizomycotina</taxon>
        <taxon>Eurotiomycetes</taxon>
        <taxon>Eurotiomycetidae</taxon>
        <taxon>Onygenales</taxon>
        <taxon>Onygenaceae</taxon>
        <taxon>Coccidioides</taxon>
    </lineage>
</organism>
<dbReference type="Proteomes" id="UP000054567">
    <property type="component" value="Unassembled WGS sequence"/>
</dbReference>
<name>A0A0J6FBK9_COCPO</name>
<dbReference type="AlphaFoldDB" id="A0A0J6FBK9"/>